<keyword evidence="1" id="KW-1133">Transmembrane helix</keyword>
<dbReference type="EMBL" id="MLCN01000013">
    <property type="protein sequence ID" value="ONG41262.1"/>
    <property type="molecule type" value="Genomic_DNA"/>
</dbReference>
<comment type="caution">
    <text evidence="3">The sequence shown here is derived from an EMBL/GenBank/DDBJ whole genome shotgun (WGS) entry which is preliminary data.</text>
</comment>
<dbReference type="SMART" id="SM01034">
    <property type="entry name" value="BLUF"/>
    <property type="match status" value="1"/>
</dbReference>
<dbReference type="Pfam" id="PF04940">
    <property type="entry name" value="BLUF"/>
    <property type="match status" value="1"/>
</dbReference>
<evidence type="ECO:0000313" key="3">
    <source>
        <dbReference type="EMBL" id="ONG41262.1"/>
    </source>
</evidence>
<sequence>MVYASKATFKPFQANASIDQEILDILTTARRENQKNNLVGALYYGHGCFFQCLEGKQADIDELYAKLQKDSRHHDLKILSLQPIEERRFSSWEMKYATIDREVRTFLRTHQMAKFDPYRFTPEMTAELVDMLQQVDETPVDGAAKPVHQEMHRGVSLTVFWLTNVISIIATAAITLWITQA</sequence>
<accession>A0A1S8CWP6</accession>
<dbReference type="GO" id="GO:0071949">
    <property type="term" value="F:FAD binding"/>
    <property type="evidence" value="ECO:0007669"/>
    <property type="project" value="InterPro"/>
</dbReference>
<proteinExistence type="predicted"/>
<gene>
    <name evidence="3" type="ORF">BKE30_05645</name>
</gene>
<keyword evidence="1" id="KW-0472">Membrane</keyword>
<keyword evidence="1" id="KW-0812">Transmembrane</keyword>
<dbReference type="InterPro" id="IPR007024">
    <property type="entry name" value="BLUF_domain"/>
</dbReference>
<dbReference type="PROSITE" id="PS50925">
    <property type="entry name" value="BLUF"/>
    <property type="match status" value="1"/>
</dbReference>
<protein>
    <recommendedName>
        <fullName evidence="2">BLUF domain-containing protein</fullName>
    </recommendedName>
</protein>
<dbReference type="AlphaFoldDB" id="A0A1S8CWP6"/>
<dbReference type="Gene3D" id="3.30.70.100">
    <property type="match status" value="1"/>
</dbReference>
<evidence type="ECO:0000313" key="4">
    <source>
        <dbReference type="Proteomes" id="UP000192132"/>
    </source>
</evidence>
<keyword evidence="4" id="KW-1185">Reference proteome</keyword>
<dbReference type="Proteomes" id="UP000192132">
    <property type="component" value="Unassembled WGS sequence"/>
</dbReference>
<evidence type="ECO:0000259" key="2">
    <source>
        <dbReference type="PROSITE" id="PS50925"/>
    </source>
</evidence>
<dbReference type="InterPro" id="IPR036046">
    <property type="entry name" value="Acylphosphatase-like_dom_sf"/>
</dbReference>
<organism evidence="3 4">
    <name type="scientific">Alkanindiges hydrocarboniclasticus</name>
    <dbReference type="NCBI Taxonomy" id="1907941"/>
    <lineage>
        <taxon>Bacteria</taxon>
        <taxon>Pseudomonadati</taxon>
        <taxon>Pseudomonadota</taxon>
        <taxon>Gammaproteobacteria</taxon>
        <taxon>Moraxellales</taxon>
        <taxon>Moraxellaceae</taxon>
        <taxon>Alkanindiges</taxon>
    </lineage>
</organism>
<evidence type="ECO:0000256" key="1">
    <source>
        <dbReference type="SAM" id="Phobius"/>
    </source>
</evidence>
<feature type="transmembrane region" description="Helical" evidence="1">
    <location>
        <begin position="155"/>
        <end position="178"/>
    </location>
</feature>
<name>A0A1S8CWP6_9GAMM</name>
<dbReference type="STRING" id="1907941.BKE30_05645"/>
<feature type="domain" description="BLUF" evidence="2">
    <location>
        <begin position="1"/>
        <end position="95"/>
    </location>
</feature>
<dbReference type="GO" id="GO:0009882">
    <property type="term" value="F:blue light photoreceptor activity"/>
    <property type="evidence" value="ECO:0007669"/>
    <property type="project" value="InterPro"/>
</dbReference>
<reference evidence="3 4" key="1">
    <citation type="submission" date="2016-10" db="EMBL/GenBank/DDBJ databases">
        <title>Draft Genome sequence of Alkanindiges sp. strain H1.</title>
        <authorList>
            <person name="Subhash Y."/>
            <person name="Lee S."/>
        </authorList>
    </citation>
    <scope>NUCLEOTIDE SEQUENCE [LARGE SCALE GENOMIC DNA]</scope>
    <source>
        <strain evidence="3 4">H1</strain>
    </source>
</reference>
<dbReference type="SUPFAM" id="SSF54975">
    <property type="entry name" value="Acylphosphatase/BLUF domain-like"/>
    <property type="match status" value="1"/>
</dbReference>